<evidence type="ECO:0000313" key="2">
    <source>
        <dbReference type="EMBL" id="QDY78751.1"/>
    </source>
</evidence>
<organism evidence="2 3">
    <name type="scientific">Streptomyces qinzhouensis</name>
    <dbReference type="NCBI Taxonomy" id="2599401"/>
    <lineage>
        <taxon>Bacteria</taxon>
        <taxon>Bacillati</taxon>
        <taxon>Actinomycetota</taxon>
        <taxon>Actinomycetes</taxon>
        <taxon>Kitasatosporales</taxon>
        <taxon>Streptomycetaceae</taxon>
        <taxon>Streptomyces</taxon>
    </lineage>
</organism>
<evidence type="ECO:0000256" key="1">
    <source>
        <dbReference type="SAM" id="MobiDB-lite"/>
    </source>
</evidence>
<keyword evidence="3" id="KW-1185">Reference proteome</keyword>
<dbReference type="AlphaFoldDB" id="A0A5B8JFU3"/>
<dbReference type="Proteomes" id="UP000320580">
    <property type="component" value="Chromosome"/>
</dbReference>
<evidence type="ECO:0000313" key="3">
    <source>
        <dbReference type="Proteomes" id="UP000320580"/>
    </source>
</evidence>
<name>A0A5B8JFU3_9ACTN</name>
<feature type="compositionally biased region" description="Low complexity" evidence="1">
    <location>
        <begin position="88"/>
        <end position="99"/>
    </location>
</feature>
<reference evidence="2 3" key="1">
    <citation type="submission" date="2019-07" db="EMBL/GenBank/DDBJ databases">
        <authorList>
            <person name="Zhu P."/>
        </authorList>
    </citation>
    <scope>NUCLEOTIDE SEQUENCE [LARGE SCALE GENOMIC DNA]</scope>
    <source>
        <strain evidence="2 3">SSL-25</strain>
    </source>
</reference>
<feature type="region of interest" description="Disordered" evidence="1">
    <location>
        <begin position="1"/>
        <end position="40"/>
    </location>
</feature>
<dbReference type="EMBL" id="CP042266">
    <property type="protein sequence ID" value="QDY78751.1"/>
    <property type="molecule type" value="Genomic_DNA"/>
</dbReference>
<dbReference type="OrthoDB" id="4238817at2"/>
<accession>A0A5B8JFU3</accession>
<feature type="region of interest" description="Disordered" evidence="1">
    <location>
        <begin position="56"/>
        <end position="99"/>
    </location>
</feature>
<proteinExistence type="predicted"/>
<gene>
    <name evidence="2" type="ORF">FQU76_22055</name>
</gene>
<feature type="compositionally biased region" description="Polar residues" evidence="1">
    <location>
        <begin position="1"/>
        <end position="10"/>
    </location>
</feature>
<sequence length="99" mass="10828">MARTSSTSRWQRVPTIPAPHPGTHTYPERAAHQAAPPAGSTPIYEQLVREWAEANRTLPGGPDLEWARTSRFPPPHDPLTGPPPPPLRGGWLHPSTHPA</sequence>
<dbReference type="RefSeq" id="WP_146482068.1">
    <property type="nucleotide sequence ID" value="NZ_CP042266.1"/>
</dbReference>
<dbReference type="KEGG" id="sqz:FQU76_22055"/>
<protein>
    <submittedName>
        <fullName evidence="2">Uncharacterized protein</fullName>
    </submittedName>
</protein>
<feature type="compositionally biased region" description="Pro residues" evidence="1">
    <location>
        <begin position="72"/>
        <end position="87"/>
    </location>
</feature>